<evidence type="ECO:0000256" key="1">
    <source>
        <dbReference type="ARBA" id="ARBA00022649"/>
    </source>
</evidence>
<dbReference type="SUPFAM" id="SSF143011">
    <property type="entry name" value="RelE-like"/>
    <property type="match status" value="1"/>
</dbReference>
<dbReference type="GO" id="GO:0016787">
    <property type="term" value="F:hydrolase activity"/>
    <property type="evidence" value="ECO:0007669"/>
    <property type="project" value="UniProtKB-KW"/>
</dbReference>
<accession>A0A9E6SQH8</accession>
<reference evidence="2 3" key="1">
    <citation type="journal article" date="2021" name="Int. J. Syst. Evol. Microbiol.">
        <title>Characterization of a novel transitional group Rickettsia species (Rickettsia tillamookensis sp. nov.) from the western black-legged tick, Ixodes pacificus.</title>
        <authorList>
            <person name="Gauthier D.T."/>
            <person name="Karpathy S.E."/>
            <person name="Grizzard S.L."/>
            <person name="Batra D."/>
            <person name="Rowe L.A."/>
            <person name="Paddock C.D."/>
        </authorList>
    </citation>
    <scope>NUCLEOTIDE SEQUENCE [LARGE SCALE GENOMIC DNA]</scope>
    <source>
        <strain evidence="2 3">Tillamook 23</strain>
    </source>
</reference>
<name>A0A9E6SQH8_9RICK</name>
<dbReference type="PANTHER" id="PTHR40588">
    <property type="entry name" value="MRNA INTERFERASE TOXIN YAFQ"/>
    <property type="match status" value="1"/>
</dbReference>
<keyword evidence="2" id="KW-0378">Hydrolase</keyword>
<dbReference type="RefSeq" id="WP_246437705.1">
    <property type="nucleotide sequence ID" value="NZ_CP060138.2"/>
</dbReference>
<organism evidence="2 3">
    <name type="scientific">Rickettsia tillamookensis</name>
    <dbReference type="NCBI Taxonomy" id="2761623"/>
    <lineage>
        <taxon>Bacteria</taxon>
        <taxon>Pseudomonadati</taxon>
        <taxon>Pseudomonadota</taxon>
        <taxon>Alphaproteobacteria</taxon>
        <taxon>Rickettsiales</taxon>
        <taxon>Rickettsiaceae</taxon>
        <taxon>Rickettsieae</taxon>
        <taxon>Rickettsia</taxon>
        <taxon>spotted fever group</taxon>
    </lineage>
</organism>
<dbReference type="EMBL" id="CP060138">
    <property type="protein sequence ID" value="QQV75238.1"/>
    <property type="molecule type" value="Genomic_DNA"/>
</dbReference>
<keyword evidence="1" id="KW-1277">Toxin-antitoxin system</keyword>
<dbReference type="InterPro" id="IPR035093">
    <property type="entry name" value="RelE/ParE_toxin_dom_sf"/>
</dbReference>
<dbReference type="InterPro" id="IPR007712">
    <property type="entry name" value="RelE/ParE_toxin"/>
</dbReference>
<proteinExistence type="predicted"/>
<dbReference type="Pfam" id="PF15738">
    <property type="entry name" value="YafQ_toxin"/>
    <property type="match status" value="1"/>
</dbReference>
<dbReference type="Gene3D" id="3.30.2310.20">
    <property type="entry name" value="RelE-like"/>
    <property type="match status" value="1"/>
</dbReference>
<evidence type="ECO:0000313" key="2">
    <source>
        <dbReference type="EMBL" id="QQV75238.1"/>
    </source>
</evidence>
<dbReference type="InterPro" id="IPR004386">
    <property type="entry name" value="Toxin_YafQ-like"/>
</dbReference>
<dbReference type="PIRSF" id="PIRSF006156">
    <property type="entry name" value="YafQ"/>
    <property type="match status" value="1"/>
</dbReference>
<dbReference type="NCBIfam" id="TIGR02385">
    <property type="entry name" value="RelE_StbE"/>
    <property type="match status" value="1"/>
</dbReference>
<evidence type="ECO:0000313" key="3">
    <source>
        <dbReference type="Proteomes" id="UP000595296"/>
    </source>
</evidence>
<gene>
    <name evidence="2" type="primary">yafQ_2</name>
    <name evidence="2" type="ORF">H6P87_00788</name>
</gene>
<dbReference type="Proteomes" id="UP000595296">
    <property type="component" value="Chromosome"/>
</dbReference>
<dbReference type="EC" id="3.1.-.-" evidence="2"/>
<dbReference type="PANTHER" id="PTHR40588:SF1">
    <property type="entry name" value="MRNA INTERFERASE TOXIN YAFQ"/>
    <property type="match status" value="1"/>
</dbReference>
<keyword evidence="3" id="KW-1185">Reference proteome</keyword>
<sequence>MLINNITLPQKYRPHKLTGDHYPKWECHIEPDWLLIYEIKKDIIILYRTGTHSDLF</sequence>
<protein>
    <submittedName>
        <fullName evidence="2">mRNA interferase toxin YafQ</fullName>
        <ecNumber evidence="2">3.1.-.-</ecNumber>
    </submittedName>
</protein>